<dbReference type="EMBL" id="GL888463">
    <property type="protein sequence ID" value="EGI60577.1"/>
    <property type="molecule type" value="Genomic_DNA"/>
</dbReference>
<protein>
    <submittedName>
        <fullName evidence="1">Uncharacterized protein</fullName>
    </submittedName>
</protein>
<name>F4WYS3_ACREC</name>
<sequence length="119" mass="13734">MYPRCWNKPHALCTQKTLRRTYALRDGLKERSAHEKRRANRKQHWQPHSCLMIAFYGLTKHDCACEDSVDICVSILFIMPLDGVTCHPDKTLYHSVPSFVIATPHGLLGKIRRKSTKSD</sequence>
<dbReference type="InParanoid" id="F4WYS3"/>
<reference evidence="1" key="1">
    <citation type="submission" date="2011-02" db="EMBL/GenBank/DDBJ databases">
        <title>The genome of the leaf-cutting ant Acromyrmex echinatior suggests key adaptations to social evolution and fungus farming.</title>
        <authorList>
            <person name="Nygaard S."/>
            <person name="Zhang G."/>
        </authorList>
    </citation>
    <scope>NUCLEOTIDE SEQUENCE</scope>
</reference>
<organism evidence="2">
    <name type="scientific">Acromyrmex echinatior</name>
    <name type="common">Panamanian leafcutter ant</name>
    <name type="synonym">Acromyrmex octospinosus echinatior</name>
    <dbReference type="NCBI Taxonomy" id="103372"/>
    <lineage>
        <taxon>Eukaryota</taxon>
        <taxon>Metazoa</taxon>
        <taxon>Ecdysozoa</taxon>
        <taxon>Arthropoda</taxon>
        <taxon>Hexapoda</taxon>
        <taxon>Insecta</taxon>
        <taxon>Pterygota</taxon>
        <taxon>Neoptera</taxon>
        <taxon>Endopterygota</taxon>
        <taxon>Hymenoptera</taxon>
        <taxon>Apocrita</taxon>
        <taxon>Aculeata</taxon>
        <taxon>Formicoidea</taxon>
        <taxon>Formicidae</taxon>
        <taxon>Myrmicinae</taxon>
        <taxon>Acromyrmex</taxon>
    </lineage>
</organism>
<dbReference type="Proteomes" id="UP000007755">
    <property type="component" value="Unassembled WGS sequence"/>
</dbReference>
<evidence type="ECO:0000313" key="2">
    <source>
        <dbReference type="Proteomes" id="UP000007755"/>
    </source>
</evidence>
<gene>
    <name evidence="1" type="ORF">G5I_11137</name>
</gene>
<proteinExistence type="predicted"/>
<evidence type="ECO:0000313" key="1">
    <source>
        <dbReference type="EMBL" id="EGI60577.1"/>
    </source>
</evidence>
<accession>F4WYS3</accession>
<keyword evidence="2" id="KW-1185">Reference proteome</keyword>
<dbReference type="AlphaFoldDB" id="F4WYS3"/>